<dbReference type="InterPro" id="IPR050570">
    <property type="entry name" value="Cell_wall_metabolism_enzyme"/>
</dbReference>
<dbReference type="GO" id="GO:0016787">
    <property type="term" value="F:hydrolase activity"/>
    <property type="evidence" value="ECO:0007669"/>
    <property type="project" value="UniProtKB-KW"/>
</dbReference>
<protein>
    <submittedName>
        <fullName evidence="2">M23 family metallopeptidase</fullName>
        <ecNumber evidence="2">3.4.-.-</ecNumber>
    </submittedName>
</protein>
<dbReference type="SUPFAM" id="SSF51261">
    <property type="entry name" value="Duplicated hybrid motif"/>
    <property type="match status" value="1"/>
</dbReference>
<keyword evidence="3" id="KW-1185">Reference proteome</keyword>
<dbReference type="InterPro" id="IPR011055">
    <property type="entry name" value="Dup_hybrid_motif"/>
</dbReference>
<dbReference type="EC" id="3.4.-.-" evidence="2"/>
<dbReference type="Gene3D" id="2.70.70.10">
    <property type="entry name" value="Glucose Permease (Domain IIA)"/>
    <property type="match status" value="1"/>
</dbReference>
<gene>
    <name evidence="2" type="ORF">QQX02_10010</name>
</gene>
<evidence type="ECO:0000313" key="3">
    <source>
        <dbReference type="Proteomes" id="UP001172708"/>
    </source>
</evidence>
<accession>A0ABT8GIJ7</accession>
<reference evidence="2" key="1">
    <citation type="submission" date="2023-06" db="EMBL/GenBank/DDBJ databases">
        <title>Egi l300058.</title>
        <authorList>
            <person name="Gao L."/>
            <person name="Fang B.-Z."/>
            <person name="Li W.-J."/>
        </authorList>
    </citation>
    <scope>NUCLEOTIDE SEQUENCE</scope>
    <source>
        <strain evidence="2">EGI L300058</strain>
    </source>
</reference>
<evidence type="ECO:0000259" key="1">
    <source>
        <dbReference type="Pfam" id="PF01551"/>
    </source>
</evidence>
<keyword evidence="2" id="KW-0378">Hydrolase</keyword>
<proteinExistence type="predicted"/>
<dbReference type="EMBL" id="JAUHQA010000001">
    <property type="protein sequence ID" value="MDN4481258.1"/>
    <property type="molecule type" value="Genomic_DNA"/>
</dbReference>
<sequence length="186" mass="19424">MGTTFAIDLIPVDTRGRSAPWSWRAALSTEPPQGFVGFGATVFAPAAGTVVIAQDGEADHVARRSQIALLPYMVGQAGRVRRGPGAIAGNHVVIALHERGPFVLVAHLREGSVRVAVGDHIEAGQPIGQCGNSGNSTQPHVHVQVTDSVEWSRARGIPLAFSTPRGVELPAESQIVLAARPEPGPG</sequence>
<feature type="domain" description="M23ase beta-sheet core" evidence="1">
    <location>
        <begin position="87"/>
        <end position="146"/>
    </location>
</feature>
<organism evidence="2 3">
    <name type="scientific">Demequina muriae</name>
    <dbReference type="NCBI Taxonomy" id="3051664"/>
    <lineage>
        <taxon>Bacteria</taxon>
        <taxon>Bacillati</taxon>
        <taxon>Actinomycetota</taxon>
        <taxon>Actinomycetes</taxon>
        <taxon>Micrococcales</taxon>
        <taxon>Demequinaceae</taxon>
        <taxon>Demequina</taxon>
    </lineage>
</organism>
<dbReference type="Proteomes" id="UP001172708">
    <property type="component" value="Unassembled WGS sequence"/>
</dbReference>
<comment type="caution">
    <text evidence="2">The sequence shown here is derived from an EMBL/GenBank/DDBJ whole genome shotgun (WGS) entry which is preliminary data.</text>
</comment>
<dbReference type="PANTHER" id="PTHR21666">
    <property type="entry name" value="PEPTIDASE-RELATED"/>
    <property type="match status" value="1"/>
</dbReference>
<dbReference type="PANTHER" id="PTHR21666:SF270">
    <property type="entry name" value="MUREIN HYDROLASE ACTIVATOR ENVC"/>
    <property type="match status" value="1"/>
</dbReference>
<dbReference type="InterPro" id="IPR016047">
    <property type="entry name" value="M23ase_b-sheet_dom"/>
</dbReference>
<dbReference type="Pfam" id="PF01551">
    <property type="entry name" value="Peptidase_M23"/>
    <property type="match status" value="1"/>
</dbReference>
<dbReference type="RefSeq" id="WP_301142825.1">
    <property type="nucleotide sequence ID" value="NZ_JAUHQA010000001.1"/>
</dbReference>
<dbReference type="CDD" id="cd12797">
    <property type="entry name" value="M23_peptidase"/>
    <property type="match status" value="1"/>
</dbReference>
<name>A0ABT8GIJ7_9MICO</name>
<evidence type="ECO:0000313" key="2">
    <source>
        <dbReference type="EMBL" id="MDN4481258.1"/>
    </source>
</evidence>